<reference evidence="1 2" key="1">
    <citation type="journal article" date="2008" name="Nat. Biotechnol.">
        <title>Genome sequencing and analysis of the filamentous fungus Penicillium chrysogenum.</title>
        <authorList>
            <person name="van den Berg M.A."/>
            <person name="Albang R."/>
            <person name="Albermann K."/>
            <person name="Badger J.H."/>
            <person name="Daran J.-M."/>
            <person name="Driessen A.J.M."/>
            <person name="Garcia-Estrada C."/>
            <person name="Fedorova N.D."/>
            <person name="Harris D.M."/>
            <person name="Heijne W.H.M."/>
            <person name="Joardar V.S."/>
            <person name="Kiel J.A.K.W."/>
            <person name="Kovalchuk A."/>
            <person name="Martin J.F."/>
            <person name="Nierman W.C."/>
            <person name="Nijland J.G."/>
            <person name="Pronk J.T."/>
            <person name="Roubos J.A."/>
            <person name="van der Klei I.J."/>
            <person name="van Peij N.N.M.E."/>
            <person name="Veenhuis M."/>
            <person name="von Doehren H."/>
            <person name="Wagner C."/>
            <person name="Wortman J.R."/>
            <person name="Bovenberg R.A.L."/>
        </authorList>
    </citation>
    <scope>NUCLEOTIDE SEQUENCE [LARGE SCALE GENOMIC DNA]</scope>
    <source>
        <strain evidence="2">ATCC 28089 / DSM 1075 / NRRL 1951 / Wisconsin 54-1255</strain>
    </source>
</reference>
<dbReference type="VEuPathDB" id="FungiDB:PCH_Pc16g03580"/>
<dbReference type="HOGENOM" id="CLU_1468657_0_0_1"/>
<proteinExistence type="predicted"/>
<dbReference type="PROSITE" id="PS51257">
    <property type="entry name" value="PROKAR_LIPOPROTEIN"/>
    <property type="match status" value="1"/>
</dbReference>
<dbReference type="Proteomes" id="UP000000724">
    <property type="component" value="Contig Pc00c16"/>
</dbReference>
<accession>B6H7S3</accession>
<evidence type="ECO:0000313" key="2">
    <source>
        <dbReference type="Proteomes" id="UP000000724"/>
    </source>
</evidence>
<sequence>MRFTFAPDTFRLISHTQWLQTGFNLVLGCKLAVTGAKYAPRSPHVRDLCSALNMPGVLRAALQRIQWLSKDRVTVDGKQHSKYFYEAWLCRILVWFEQKYHLVPSEDTTQISTGPSTLANSATSQDVPLTGENYGATQVAQVDDTALWPDFLWNISTDDILNGYMGFPDMPYPTLQPGYHVPLP</sequence>
<dbReference type="BioCyc" id="PCHR:PC16G03580-MONOMER"/>
<organism evidence="1 2">
    <name type="scientific">Penicillium rubens (strain ATCC 28089 / DSM 1075 / NRRL 1951 / Wisconsin 54-1255)</name>
    <name type="common">Penicillium chrysogenum</name>
    <dbReference type="NCBI Taxonomy" id="500485"/>
    <lineage>
        <taxon>Eukaryota</taxon>
        <taxon>Fungi</taxon>
        <taxon>Dikarya</taxon>
        <taxon>Ascomycota</taxon>
        <taxon>Pezizomycotina</taxon>
        <taxon>Eurotiomycetes</taxon>
        <taxon>Eurotiomycetidae</taxon>
        <taxon>Eurotiales</taxon>
        <taxon>Aspergillaceae</taxon>
        <taxon>Penicillium</taxon>
        <taxon>Penicillium chrysogenum species complex</taxon>
    </lineage>
</organism>
<keyword evidence="2" id="KW-1185">Reference proteome</keyword>
<evidence type="ECO:0000313" key="1">
    <source>
        <dbReference type="EMBL" id="CAP93028.1"/>
    </source>
</evidence>
<protein>
    <submittedName>
        <fullName evidence="1">Pc16g03580 protein</fullName>
    </submittedName>
</protein>
<dbReference type="AlphaFoldDB" id="B6H7S3"/>
<name>B6H7S3_PENRW</name>
<dbReference type="EMBL" id="AM920431">
    <property type="protein sequence ID" value="CAP93028.1"/>
    <property type="molecule type" value="Genomic_DNA"/>
</dbReference>
<gene>
    <name evidence="1" type="ORF">Pc16g03580</name>
    <name evidence="1" type="ORF">PCH_Pc16g03580</name>
</gene>
<dbReference type="OrthoDB" id="4345374at2759"/>